<evidence type="ECO:0000259" key="8">
    <source>
        <dbReference type="Pfam" id="PF02687"/>
    </source>
</evidence>
<feature type="transmembrane region" description="Helical" evidence="7">
    <location>
        <begin position="800"/>
        <end position="819"/>
    </location>
</feature>
<feature type="transmembrane region" description="Helical" evidence="7">
    <location>
        <begin position="398"/>
        <end position="427"/>
    </location>
</feature>
<feature type="transmembrane region" description="Helical" evidence="7">
    <location>
        <begin position="770"/>
        <end position="788"/>
    </location>
</feature>
<proteinExistence type="inferred from homology"/>
<dbReference type="GO" id="GO:0022857">
    <property type="term" value="F:transmembrane transporter activity"/>
    <property type="evidence" value="ECO:0007669"/>
    <property type="project" value="TreeGrafter"/>
</dbReference>
<dbReference type="InterPro" id="IPR003838">
    <property type="entry name" value="ABC3_permease_C"/>
</dbReference>
<dbReference type="AlphaFoldDB" id="A0AAF0A0Z6"/>
<evidence type="ECO:0000256" key="7">
    <source>
        <dbReference type="SAM" id="Phobius"/>
    </source>
</evidence>
<dbReference type="NCBIfam" id="TIGR03434">
    <property type="entry name" value="ADOP"/>
    <property type="match status" value="1"/>
</dbReference>
<evidence type="ECO:0000256" key="1">
    <source>
        <dbReference type="ARBA" id="ARBA00004651"/>
    </source>
</evidence>
<dbReference type="KEGG" id="slom:PXH66_00635"/>
<feature type="domain" description="ABC3 transporter permease C-terminal" evidence="8">
    <location>
        <begin position="309"/>
        <end position="424"/>
    </location>
</feature>
<feature type="transmembrane region" description="Helical" evidence="7">
    <location>
        <begin position="710"/>
        <end position="733"/>
    </location>
</feature>
<evidence type="ECO:0000256" key="5">
    <source>
        <dbReference type="ARBA" id="ARBA00023136"/>
    </source>
</evidence>
<dbReference type="Pfam" id="PF12704">
    <property type="entry name" value="MacB_PCD"/>
    <property type="match status" value="2"/>
</dbReference>
<keyword evidence="3 7" id="KW-0812">Transmembrane</keyword>
<feature type="transmembrane region" description="Helical" evidence="7">
    <location>
        <begin position="448"/>
        <end position="469"/>
    </location>
</feature>
<keyword evidence="2" id="KW-1003">Cell membrane</keyword>
<dbReference type="Proteomes" id="UP001218638">
    <property type="component" value="Chromosome"/>
</dbReference>
<dbReference type="InterPro" id="IPR050250">
    <property type="entry name" value="Macrolide_Exporter_MacB"/>
</dbReference>
<protein>
    <submittedName>
        <fullName evidence="10">ABC transporter permease</fullName>
    </submittedName>
</protein>
<feature type="transmembrane region" description="Helical" evidence="7">
    <location>
        <begin position="352"/>
        <end position="378"/>
    </location>
</feature>
<dbReference type="Pfam" id="PF02687">
    <property type="entry name" value="FtsX"/>
    <property type="match status" value="2"/>
</dbReference>
<feature type="domain" description="ABC3 transporter permease C-terminal" evidence="8">
    <location>
        <begin position="716"/>
        <end position="829"/>
    </location>
</feature>
<evidence type="ECO:0000256" key="3">
    <source>
        <dbReference type="ARBA" id="ARBA00022692"/>
    </source>
</evidence>
<feature type="domain" description="MacB-like periplasmic core" evidence="9">
    <location>
        <begin position="46"/>
        <end position="261"/>
    </location>
</feature>
<evidence type="ECO:0000256" key="4">
    <source>
        <dbReference type="ARBA" id="ARBA00022989"/>
    </source>
</evidence>
<name>A0AAF0A0Z6_9BACT</name>
<dbReference type="InterPro" id="IPR025857">
    <property type="entry name" value="MacB_PCD"/>
</dbReference>
<organism evidence="10 11">
    <name type="scientific">Synoicihabitans lomoniglobus</name>
    <dbReference type="NCBI Taxonomy" id="2909285"/>
    <lineage>
        <taxon>Bacteria</taxon>
        <taxon>Pseudomonadati</taxon>
        <taxon>Verrucomicrobiota</taxon>
        <taxon>Opitutia</taxon>
        <taxon>Opitutales</taxon>
        <taxon>Opitutaceae</taxon>
        <taxon>Synoicihabitans</taxon>
    </lineage>
</organism>
<keyword evidence="4 7" id="KW-1133">Transmembrane helix</keyword>
<feature type="transmembrane region" description="Helical" evidence="7">
    <location>
        <begin position="302"/>
        <end position="325"/>
    </location>
</feature>
<reference evidence="10" key="1">
    <citation type="submission" date="2023-03" db="EMBL/GenBank/DDBJ databases">
        <title>Lomoglobus Profundus gen. nov., sp. nov., a novel member of the phylum Verrucomicrobia, isolated from deep-marine sediment of South China Sea.</title>
        <authorList>
            <person name="Ahmad T."/>
            <person name="Ishaq S.E."/>
            <person name="Wang F."/>
        </authorList>
    </citation>
    <scope>NUCLEOTIDE SEQUENCE</scope>
    <source>
        <strain evidence="10">LMO-M01</strain>
    </source>
</reference>
<dbReference type="RefSeq" id="WP_330929300.1">
    <property type="nucleotide sequence ID" value="NZ_CP119075.1"/>
</dbReference>
<keyword evidence="11" id="KW-1185">Reference proteome</keyword>
<dbReference type="PANTHER" id="PTHR30572">
    <property type="entry name" value="MEMBRANE COMPONENT OF TRANSPORTER-RELATED"/>
    <property type="match status" value="1"/>
</dbReference>
<dbReference type="PANTHER" id="PTHR30572:SF4">
    <property type="entry name" value="ABC TRANSPORTER PERMEASE YTRF"/>
    <property type="match status" value="1"/>
</dbReference>
<evidence type="ECO:0000313" key="10">
    <source>
        <dbReference type="EMBL" id="WED65353.1"/>
    </source>
</evidence>
<evidence type="ECO:0000259" key="9">
    <source>
        <dbReference type="Pfam" id="PF12704"/>
    </source>
</evidence>
<evidence type="ECO:0000256" key="2">
    <source>
        <dbReference type="ARBA" id="ARBA00022475"/>
    </source>
</evidence>
<dbReference type="InterPro" id="IPR017800">
    <property type="entry name" value="ADOP"/>
</dbReference>
<evidence type="ECO:0000256" key="6">
    <source>
        <dbReference type="ARBA" id="ARBA00038076"/>
    </source>
</evidence>
<dbReference type="GO" id="GO:0005886">
    <property type="term" value="C:plasma membrane"/>
    <property type="evidence" value="ECO:0007669"/>
    <property type="project" value="UniProtKB-SubCell"/>
</dbReference>
<dbReference type="EMBL" id="CP119075">
    <property type="protein sequence ID" value="WED65353.1"/>
    <property type="molecule type" value="Genomic_DNA"/>
</dbReference>
<accession>A0AAF0A0Z6</accession>
<comment type="subcellular location">
    <subcellularLocation>
        <location evidence="1">Cell membrane</location>
        <topology evidence="1">Multi-pass membrane protein</topology>
    </subcellularLocation>
</comment>
<keyword evidence="5 7" id="KW-0472">Membrane</keyword>
<gene>
    <name evidence="10" type="ORF">PXH66_00635</name>
</gene>
<feature type="domain" description="MacB-like periplasmic core" evidence="9">
    <location>
        <begin position="504"/>
        <end position="651"/>
    </location>
</feature>
<evidence type="ECO:0000313" key="11">
    <source>
        <dbReference type="Proteomes" id="UP001218638"/>
    </source>
</evidence>
<sequence length="836" mass="89280">MSADHPTRPGNAHGQGFGVGRLFGGLGGDFRFAGRMLTKNKGFAATALTTLALCIGANTAIFSMLYALVLEPLPFREPAKIVEVYNSFPKAGLDNLPSNVVQYLDFKENAPAFENLALWRGGESTLGDAGAVTRLNYAAATAEIFDVLAVQPLLGRFFSTENHVPAADKVLVLTHSFWRTQFQADPTVLGRTLVLSGDTYEIIGVAPPRFEAFDAQVKFVTPLSWPPDQVTQMARYGVNPRLYGRLTDTATMGAAFSQVAALEQKVYDEGSPGLRDFLDRTGHVIAVATVHSQRVAPVKASLYLLQGGVLFVLLIGCVNVANLMLARSNARQGELAIRVALGASRGMIARQLLVEGALLTGIGALIGLGLAWSALGTINHFTAQLLPNALPFGLDSQVLGYTALISVVMALVIGVLPIAHVLGGNLVQTIQSQSRGASTGRGVRAMSSVLVVLQMAFALMLLTGAGLLIRSFAEVTAVSPGFNPQEVVAARVALPREYQQDNRAQRFAQQLTTSLQEIPGVTVGLATATPFLTGMAINTISVRDYVVPPGAPQPGAFHFAASPGYLAALQIPLREGRWFNESDTAESRQVMVVDEDFARRYYPEGSAVGHHVTFGRTPENEEDWPVIIGVVGNVRHNGVEEDSGNPYIYHAVAQGGFGTLSVFLRTARPSAEMVGLLREKVTAIDATLPVYEAGPMTGVISQSFSDRRGIMLLLVSFAGLALVLSAVGIYGVLAYDVSQRTREIGIRGAIGASREQIVALILKQGLWKTGIGLVLGLIGAFSLSRFMTSLLFEVKATDPLAYVMVSVVLLIVGLLASYLPARRAARIDPNTALRVE</sequence>
<feature type="transmembrane region" description="Helical" evidence="7">
    <location>
        <begin position="43"/>
        <end position="69"/>
    </location>
</feature>
<comment type="similarity">
    <text evidence="6">Belongs to the ABC-4 integral membrane protein family.</text>
</comment>